<reference evidence="1 4" key="4">
    <citation type="submission" date="2019-12" db="EMBL/GenBank/DDBJ databases">
        <title>Multi-Generational Helicobacter saguini Isolates.</title>
        <authorList>
            <person name="Mannion A."/>
            <person name="Shen Z."/>
            <person name="Fox J.G."/>
        </authorList>
    </citation>
    <scope>NUCLEOTIDE SEQUENCE [LARGE SCALE GENOMIC DNA]</scope>
    <source>
        <strain evidence="1">16-048</strain>
        <strain evidence="4">16-048 (F4)</strain>
    </source>
</reference>
<reference evidence="2" key="3">
    <citation type="submission" date="2018-04" db="EMBL/GenBank/DDBJ databases">
        <authorList>
            <person name="Sheh A."/>
            <person name="Shen Z."/>
            <person name="Mannion A.J."/>
            <person name="Fox J.G."/>
        </authorList>
    </citation>
    <scope>NUCLEOTIDE SEQUENCE</scope>
    <source>
        <strain evidence="2">MIT 97-6194</strain>
    </source>
</reference>
<reference evidence="2 3" key="1">
    <citation type="journal article" date="2014" name="Genome Announc.">
        <title>Draft genome sequences of eight enterohepatic helicobacter species isolated from both laboratory and wild rodents.</title>
        <authorList>
            <person name="Sheh A."/>
            <person name="Shen Z."/>
            <person name="Fox J.G."/>
        </authorList>
    </citation>
    <scope>NUCLEOTIDE SEQUENCE [LARGE SCALE GENOMIC DNA]</scope>
    <source>
        <strain evidence="2 3">MIT 97-6194</strain>
    </source>
</reference>
<dbReference type="Proteomes" id="UP000477070">
    <property type="component" value="Unassembled WGS sequence"/>
</dbReference>
<dbReference type="RefSeq" id="WP_034572808.1">
    <property type="nucleotide sequence ID" value="NZ_JRMP02000027.1"/>
</dbReference>
<reference evidence="2 3" key="2">
    <citation type="journal article" date="2016" name="Infect. Immun.">
        <title>Helicobacter saguini, a Novel Helicobacter Isolated from Cotton-Top Tamarins with Ulcerative Colitis, Has Proinflammatory Properties and Induces Typhlocolitis and Dysplasia in Gnotobiotic IL-10-/- Mice.</title>
        <authorList>
            <person name="Shen Z."/>
            <person name="Mannion A."/>
            <person name="Whary M.T."/>
            <person name="Muthupalani S."/>
            <person name="Sheh A."/>
            <person name="Feng Y."/>
            <person name="Gong G."/>
            <person name="Vandamme P."/>
            <person name="Holcombe H.R."/>
            <person name="Paster B.J."/>
            <person name="Fox J.G."/>
        </authorList>
    </citation>
    <scope>NUCLEOTIDE SEQUENCE [LARGE SCALE GENOMIC DNA]</scope>
    <source>
        <strain evidence="2 3">MIT 97-6194</strain>
    </source>
</reference>
<gene>
    <name evidence="1" type="ORF">DCO61_10950</name>
    <name evidence="2" type="ORF">LS64_011250</name>
</gene>
<name>A0A347VPM8_9HELI</name>
<sequence>MGLIDFKFLQKIHLKFIDKVIHEDHPFGMILFANVNYIYILPRAFYIHRLRAGSTCDRQGVQNVTKKSMPTYTLHILDAFKGDAVSARAYYRAASWFIMFLEIKNFIESNPTNPMSKLTKEQFLGLFISESSMLLRFDIDPLNLIDKFGAFKGYINRPNSVMKLAIKNPKLYKKMLPLIRIYEKFTQIERRFRKFIKSKKS</sequence>
<accession>A0A347VPM8</accession>
<comment type="caution">
    <text evidence="2">The sequence shown here is derived from an EMBL/GenBank/DDBJ whole genome shotgun (WGS) entry which is preliminary data.</text>
</comment>
<proteinExistence type="predicted"/>
<evidence type="ECO:0000313" key="2">
    <source>
        <dbReference type="EMBL" id="TLD91848.1"/>
    </source>
</evidence>
<dbReference type="EMBL" id="JRMP02000027">
    <property type="protein sequence ID" value="TLD91848.1"/>
    <property type="molecule type" value="Genomic_DNA"/>
</dbReference>
<organism evidence="2 3">
    <name type="scientific">Helicobacter saguini</name>
    <dbReference type="NCBI Taxonomy" id="1548018"/>
    <lineage>
        <taxon>Bacteria</taxon>
        <taxon>Pseudomonadati</taxon>
        <taxon>Campylobacterota</taxon>
        <taxon>Epsilonproteobacteria</taxon>
        <taxon>Campylobacterales</taxon>
        <taxon>Helicobacteraceae</taxon>
        <taxon>Helicobacter</taxon>
    </lineage>
</organism>
<dbReference type="EMBL" id="QBIU01000002">
    <property type="protein sequence ID" value="MWV70492.1"/>
    <property type="molecule type" value="Genomic_DNA"/>
</dbReference>
<evidence type="ECO:0000313" key="1">
    <source>
        <dbReference type="EMBL" id="MWV70492.1"/>
    </source>
</evidence>
<keyword evidence="3" id="KW-1185">Reference proteome</keyword>
<evidence type="ECO:0000313" key="3">
    <source>
        <dbReference type="Proteomes" id="UP000029714"/>
    </source>
</evidence>
<dbReference type="OrthoDB" id="5325632at2"/>
<dbReference type="STRING" id="1548018.LS64_10115"/>
<protein>
    <submittedName>
        <fullName evidence="2">Uncharacterized protein</fullName>
    </submittedName>
</protein>
<dbReference type="AlphaFoldDB" id="A0A347VPM8"/>
<dbReference type="Proteomes" id="UP000029714">
    <property type="component" value="Unassembled WGS sequence"/>
</dbReference>
<evidence type="ECO:0000313" key="4">
    <source>
        <dbReference type="Proteomes" id="UP000477070"/>
    </source>
</evidence>